<dbReference type="SMART" id="SM00320">
    <property type="entry name" value="WD40"/>
    <property type="match status" value="2"/>
</dbReference>
<gene>
    <name evidence="4" type="ORF">TIFTF001_056504</name>
    <name evidence="5" type="ORF">TIFTF001_056505</name>
</gene>
<dbReference type="GO" id="GO:0120330">
    <property type="term" value="C:rixosome complex"/>
    <property type="evidence" value="ECO:0007669"/>
    <property type="project" value="TreeGrafter"/>
</dbReference>
<dbReference type="PANTHER" id="PTHR18763:SF3">
    <property type="entry name" value="OS09G0477800 PROTEIN"/>
    <property type="match status" value="1"/>
</dbReference>
<dbReference type="Gene3D" id="2.130.10.10">
    <property type="entry name" value="YVTN repeat-like/Quinoprotein amine dehydrogenase"/>
    <property type="match status" value="1"/>
</dbReference>
<evidence type="ECO:0000256" key="2">
    <source>
        <dbReference type="ARBA" id="ARBA00022737"/>
    </source>
</evidence>
<dbReference type="InterPro" id="IPR045227">
    <property type="entry name" value="WDR18/Ipi3/RID3"/>
</dbReference>
<dbReference type="GO" id="GO:0006364">
    <property type="term" value="P:rRNA processing"/>
    <property type="evidence" value="ECO:0007669"/>
    <property type="project" value="TreeGrafter"/>
</dbReference>
<protein>
    <submittedName>
        <fullName evidence="4">Uncharacterized protein</fullName>
    </submittedName>
</protein>
<feature type="non-terminal residue" evidence="4">
    <location>
        <position position="201"/>
    </location>
</feature>
<feature type="repeat" description="WD" evidence="3">
    <location>
        <begin position="70"/>
        <end position="111"/>
    </location>
</feature>
<keyword evidence="2" id="KW-0677">Repeat</keyword>
<evidence type="ECO:0000313" key="5">
    <source>
        <dbReference type="EMBL" id="GMN75259.1"/>
    </source>
</evidence>
<dbReference type="AlphaFoldDB" id="A0AA88JFK1"/>
<dbReference type="SUPFAM" id="SSF50978">
    <property type="entry name" value="WD40 repeat-like"/>
    <property type="match status" value="1"/>
</dbReference>
<dbReference type="InterPro" id="IPR015943">
    <property type="entry name" value="WD40/YVTN_repeat-like_dom_sf"/>
</dbReference>
<dbReference type="PANTHER" id="PTHR18763">
    <property type="entry name" value="WD-REPEAT PROTEIN 18"/>
    <property type="match status" value="1"/>
</dbReference>
<accession>A0AA88JFK1</accession>
<organism evidence="4 6">
    <name type="scientific">Ficus carica</name>
    <name type="common">Common fig</name>
    <dbReference type="NCBI Taxonomy" id="3494"/>
    <lineage>
        <taxon>Eukaryota</taxon>
        <taxon>Viridiplantae</taxon>
        <taxon>Streptophyta</taxon>
        <taxon>Embryophyta</taxon>
        <taxon>Tracheophyta</taxon>
        <taxon>Spermatophyta</taxon>
        <taxon>Magnoliopsida</taxon>
        <taxon>eudicotyledons</taxon>
        <taxon>Gunneridae</taxon>
        <taxon>Pentapetalae</taxon>
        <taxon>rosids</taxon>
        <taxon>fabids</taxon>
        <taxon>Rosales</taxon>
        <taxon>Moraceae</taxon>
        <taxon>Ficeae</taxon>
        <taxon>Ficus</taxon>
    </lineage>
</organism>
<dbReference type="EMBL" id="BTGU01020987">
    <property type="protein sequence ID" value="GMN75259.1"/>
    <property type="molecule type" value="Genomic_DNA"/>
</dbReference>
<dbReference type="PROSITE" id="PS50294">
    <property type="entry name" value="WD_REPEATS_REGION"/>
    <property type="match status" value="1"/>
</dbReference>
<dbReference type="InterPro" id="IPR019775">
    <property type="entry name" value="WD40_repeat_CS"/>
</dbReference>
<dbReference type="GO" id="GO:0006261">
    <property type="term" value="P:DNA-templated DNA replication"/>
    <property type="evidence" value="ECO:0007669"/>
    <property type="project" value="TreeGrafter"/>
</dbReference>
<proteinExistence type="predicted"/>
<evidence type="ECO:0000313" key="6">
    <source>
        <dbReference type="Proteomes" id="UP001187192"/>
    </source>
</evidence>
<dbReference type="PROSITE" id="PS50082">
    <property type="entry name" value="WD_REPEATS_2"/>
    <property type="match status" value="1"/>
</dbReference>
<comment type="caution">
    <text evidence="4">The sequence shown here is derived from an EMBL/GenBank/DDBJ whole genome shotgun (WGS) entry which is preliminary data.</text>
</comment>
<dbReference type="InterPro" id="IPR036322">
    <property type="entry name" value="WD40_repeat_dom_sf"/>
</dbReference>
<dbReference type="InterPro" id="IPR001680">
    <property type="entry name" value="WD40_rpt"/>
</dbReference>
<dbReference type="EMBL" id="BTGU01020986">
    <property type="protein sequence ID" value="GMN75258.1"/>
    <property type="molecule type" value="Genomic_DNA"/>
</dbReference>
<evidence type="ECO:0000313" key="4">
    <source>
        <dbReference type="EMBL" id="GMN75258.1"/>
    </source>
</evidence>
<dbReference type="Proteomes" id="UP001187192">
    <property type="component" value="Unassembled WGS sequence"/>
</dbReference>
<dbReference type="GO" id="GO:0005656">
    <property type="term" value="C:nuclear pre-replicative complex"/>
    <property type="evidence" value="ECO:0007669"/>
    <property type="project" value="TreeGrafter"/>
</dbReference>
<name>A0AA88JFK1_FICCA</name>
<dbReference type="Pfam" id="PF00400">
    <property type="entry name" value="WD40"/>
    <property type="match status" value="1"/>
</dbReference>
<evidence type="ECO:0000256" key="1">
    <source>
        <dbReference type="ARBA" id="ARBA00022574"/>
    </source>
</evidence>
<keyword evidence="6" id="KW-1185">Reference proteome</keyword>
<sequence>MDCTCKFWSLLRGTHVHTVAFPAAILGLVLSPLESEFYAAGSDGSVYKGSIKIGSRKSLSKGQQEPVKWAQAHNGAIVSLAMVNCGRNLVTASEDGSVWMWNADEGQVVFALKNHDFGNGISDLVVATEISCGKELVPRLSNGDDHGVRVGFCAREVASNFPVKETIEMEDVLAVAEKDRSRAIDLLESAIAMYERLLVLI</sequence>
<reference evidence="4" key="1">
    <citation type="submission" date="2023-07" db="EMBL/GenBank/DDBJ databases">
        <title>draft genome sequence of fig (Ficus carica).</title>
        <authorList>
            <person name="Takahashi T."/>
            <person name="Nishimura K."/>
        </authorList>
    </citation>
    <scope>NUCLEOTIDE SEQUENCE</scope>
</reference>
<dbReference type="PROSITE" id="PS00678">
    <property type="entry name" value="WD_REPEATS_1"/>
    <property type="match status" value="1"/>
</dbReference>
<keyword evidence="1 3" id="KW-0853">WD repeat</keyword>
<evidence type="ECO:0000256" key="3">
    <source>
        <dbReference type="PROSITE-ProRule" id="PRU00221"/>
    </source>
</evidence>